<dbReference type="PANTHER" id="PTHR33353">
    <property type="entry name" value="PUTATIVE (AFU_ORTHOLOGUE AFUA_1G12560)-RELATED"/>
    <property type="match status" value="1"/>
</dbReference>
<evidence type="ECO:0000256" key="13">
    <source>
        <dbReference type="ARBA" id="ARBA00044502"/>
    </source>
</evidence>
<keyword evidence="9" id="KW-0503">Monooxygenase</keyword>
<name>A0A9W4RJZ2_9PEZI</name>
<evidence type="ECO:0000256" key="15">
    <source>
        <dbReference type="ARBA" id="ARBA00047174"/>
    </source>
</evidence>
<reference evidence="17" key="1">
    <citation type="submission" date="2022-08" db="EMBL/GenBank/DDBJ databases">
        <authorList>
            <person name="Giroux E."/>
            <person name="Giroux E."/>
        </authorList>
    </citation>
    <scope>NUCLEOTIDE SEQUENCE</scope>
    <source>
        <strain evidence="17">H1091258</strain>
    </source>
</reference>
<dbReference type="InterPro" id="IPR005103">
    <property type="entry name" value="AA9_LPMO"/>
</dbReference>
<keyword evidence="7" id="KW-0560">Oxidoreductase</keyword>
<evidence type="ECO:0000256" key="4">
    <source>
        <dbReference type="ARBA" id="ARBA00022723"/>
    </source>
</evidence>
<protein>
    <recommendedName>
        <fullName evidence="15">lytic cellulose monooxygenase (C4-dehydrogenating)</fullName>
        <ecNumber evidence="15">1.14.99.56</ecNumber>
    </recommendedName>
</protein>
<sequence length="306" mass="32487">MDPLERKGICPPLVLQTPPTQAAIFSGLINSILAALSHFGKVSRKMKITACILGLGAALVAGHGYVDNATIGGTYYQVCLLPTSFSITYLTQLQPYSDPYYSTPPQRISRAIPGNGPVEDVTSIDIQCNGYTAGGVSGSKPAPLHATAAAGSSVTLKWTLWPDSHVGPVITYMARCPDTGCTSWLPGTSAVWFKVKEGGRDGTSNTWADTPLMVANSGYQYTIPSCLKPGYYLVRHEIIALHAAYSYPGAQFYPGCHQLQITGSGTKTPTSLVAFPGAYKATDPGITYDAYKAQTYTIPGPAVFTC</sequence>
<comment type="cofactor">
    <cofactor evidence="1">
        <name>Cu(2+)</name>
        <dbReference type="ChEBI" id="CHEBI:29036"/>
    </cofactor>
</comment>
<evidence type="ECO:0000256" key="12">
    <source>
        <dbReference type="ARBA" id="ARBA00023326"/>
    </source>
</evidence>
<evidence type="ECO:0000256" key="3">
    <source>
        <dbReference type="ARBA" id="ARBA00022525"/>
    </source>
</evidence>
<dbReference type="GO" id="GO:0046872">
    <property type="term" value="F:metal ion binding"/>
    <property type="evidence" value="ECO:0007669"/>
    <property type="project" value="UniProtKB-KW"/>
</dbReference>
<dbReference type="GO" id="GO:0030245">
    <property type="term" value="P:cellulose catabolic process"/>
    <property type="evidence" value="ECO:0007669"/>
    <property type="project" value="UniProtKB-KW"/>
</dbReference>
<dbReference type="GO" id="GO:0005576">
    <property type="term" value="C:extracellular region"/>
    <property type="evidence" value="ECO:0007669"/>
    <property type="project" value="UniProtKB-SubCell"/>
</dbReference>
<dbReference type="GO" id="GO:0004497">
    <property type="term" value="F:monooxygenase activity"/>
    <property type="evidence" value="ECO:0007669"/>
    <property type="project" value="UniProtKB-KW"/>
</dbReference>
<feature type="domain" description="Auxiliary Activity family 9 catalytic" evidence="16">
    <location>
        <begin position="63"/>
        <end position="294"/>
    </location>
</feature>
<keyword evidence="11" id="KW-0119">Carbohydrate metabolism</keyword>
<dbReference type="Gene3D" id="2.70.50.70">
    <property type="match status" value="1"/>
</dbReference>
<gene>
    <name evidence="17" type="ORF">CGXH109_LOCUS16492</name>
</gene>
<evidence type="ECO:0000256" key="6">
    <source>
        <dbReference type="ARBA" id="ARBA00023001"/>
    </source>
</evidence>
<dbReference type="SUPFAM" id="SSF49265">
    <property type="entry name" value="Fibronectin type III"/>
    <property type="match status" value="1"/>
</dbReference>
<evidence type="ECO:0000256" key="2">
    <source>
        <dbReference type="ARBA" id="ARBA00004613"/>
    </source>
</evidence>
<keyword evidence="5" id="KW-0732">Signal</keyword>
<evidence type="ECO:0000256" key="10">
    <source>
        <dbReference type="ARBA" id="ARBA00023157"/>
    </source>
</evidence>
<evidence type="ECO:0000256" key="14">
    <source>
        <dbReference type="ARBA" id="ARBA00045077"/>
    </source>
</evidence>
<evidence type="ECO:0000256" key="8">
    <source>
        <dbReference type="ARBA" id="ARBA00023008"/>
    </source>
</evidence>
<dbReference type="EC" id="1.14.99.56" evidence="15"/>
<comment type="subcellular location">
    <subcellularLocation>
        <location evidence="2">Secreted</location>
    </subcellularLocation>
</comment>
<organism evidence="17 18">
    <name type="scientific">Colletotrichum noveboracense</name>
    <dbReference type="NCBI Taxonomy" id="2664923"/>
    <lineage>
        <taxon>Eukaryota</taxon>
        <taxon>Fungi</taxon>
        <taxon>Dikarya</taxon>
        <taxon>Ascomycota</taxon>
        <taxon>Pezizomycotina</taxon>
        <taxon>Sordariomycetes</taxon>
        <taxon>Hypocreomycetidae</taxon>
        <taxon>Glomerellales</taxon>
        <taxon>Glomerellaceae</taxon>
        <taxon>Colletotrichum</taxon>
        <taxon>Colletotrichum gloeosporioides species complex</taxon>
    </lineage>
</organism>
<evidence type="ECO:0000256" key="5">
    <source>
        <dbReference type="ARBA" id="ARBA00022729"/>
    </source>
</evidence>
<dbReference type="Proteomes" id="UP001152533">
    <property type="component" value="Unassembled WGS sequence"/>
</dbReference>
<dbReference type="PANTHER" id="PTHR33353:SF6">
    <property type="entry name" value="ENDOGLUCANASE IV"/>
    <property type="match status" value="1"/>
</dbReference>
<comment type="catalytic activity">
    <reaction evidence="14">
        <text>[(1-&gt;4)-beta-D-glucosyl]n+m + reduced acceptor + O2 = 4-dehydro-beta-D-glucosyl-[(1-&gt;4)-beta-D-glucosyl]n-1 + [(1-&gt;4)-beta-D-glucosyl]m + acceptor + H2O.</text>
        <dbReference type="EC" id="1.14.99.56"/>
    </reaction>
</comment>
<dbReference type="InterPro" id="IPR049892">
    <property type="entry name" value="AA9"/>
</dbReference>
<keyword evidence="3" id="KW-0964">Secreted</keyword>
<dbReference type="CDD" id="cd21175">
    <property type="entry name" value="LPMO_AA9"/>
    <property type="match status" value="1"/>
</dbReference>
<keyword evidence="6" id="KW-0136">Cellulose degradation</keyword>
<evidence type="ECO:0000256" key="7">
    <source>
        <dbReference type="ARBA" id="ARBA00023002"/>
    </source>
</evidence>
<dbReference type="EMBL" id="CAMGZC010000064">
    <property type="protein sequence ID" value="CAI0642591.1"/>
    <property type="molecule type" value="Genomic_DNA"/>
</dbReference>
<accession>A0A9W4RJZ2</accession>
<keyword evidence="10" id="KW-1015">Disulfide bond</keyword>
<comment type="similarity">
    <text evidence="13">Belongs to the polysaccharide monooxygenase AA9 family.</text>
</comment>
<keyword evidence="12" id="KW-0624">Polysaccharide degradation</keyword>
<evidence type="ECO:0000313" key="17">
    <source>
        <dbReference type="EMBL" id="CAI0642591.1"/>
    </source>
</evidence>
<keyword evidence="4" id="KW-0479">Metal-binding</keyword>
<dbReference type="AlphaFoldDB" id="A0A9W4RJZ2"/>
<evidence type="ECO:0000256" key="1">
    <source>
        <dbReference type="ARBA" id="ARBA00001973"/>
    </source>
</evidence>
<comment type="caution">
    <text evidence="17">The sequence shown here is derived from an EMBL/GenBank/DDBJ whole genome shotgun (WGS) entry which is preliminary data.</text>
</comment>
<keyword evidence="18" id="KW-1185">Reference proteome</keyword>
<dbReference type="InterPro" id="IPR036116">
    <property type="entry name" value="FN3_sf"/>
</dbReference>
<dbReference type="Pfam" id="PF03443">
    <property type="entry name" value="AA9"/>
    <property type="match status" value="1"/>
</dbReference>
<evidence type="ECO:0000259" key="16">
    <source>
        <dbReference type="Pfam" id="PF03443"/>
    </source>
</evidence>
<evidence type="ECO:0000256" key="11">
    <source>
        <dbReference type="ARBA" id="ARBA00023277"/>
    </source>
</evidence>
<keyword evidence="8" id="KW-0186">Copper</keyword>
<evidence type="ECO:0000256" key="9">
    <source>
        <dbReference type="ARBA" id="ARBA00023033"/>
    </source>
</evidence>
<proteinExistence type="inferred from homology"/>
<evidence type="ECO:0000313" key="18">
    <source>
        <dbReference type="Proteomes" id="UP001152533"/>
    </source>
</evidence>